<dbReference type="InterPro" id="IPR029063">
    <property type="entry name" value="SAM-dependent_MTases_sf"/>
</dbReference>
<dbReference type="Pfam" id="PF01029">
    <property type="entry name" value="NusB"/>
    <property type="match status" value="1"/>
</dbReference>
<reference evidence="9" key="1">
    <citation type="journal article" date="2021" name="PeerJ">
        <title>Extensive microbial diversity within the chicken gut microbiome revealed by metagenomics and culture.</title>
        <authorList>
            <person name="Gilroy R."/>
            <person name="Ravi A."/>
            <person name="Getino M."/>
            <person name="Pursley I."/>
            <person name="Horton D.L."/>
            <person name="Alikhan N.F."/>
            <person name="Baker D."/>
            <person name="Gharbi K."/>
            <person name="Hall N."/>
            <person name="Watson M."/>
            <person name="Adriaenssens E.M."/>
            <person name="Foster-Nyarko E."/>
            <person name="Jarju S."/>
            <person name="Secka A."/>
            <person name="Antonio M."/>
            <person name="Oren A."/>
            <person name="Chaudhuri R.R."/>
            <person name="La Ragione R."/>
            <person name="Hildebrand F."/>
            <person name="Pallen M.J."/>
        </authorList>
    </citation>
    <scope>NUCLEOTIDE SEQUENCE</scope>
    <source>
        <strain evidence="9">ChiGjej6B6-11269</strain>
    </source>
</reference>
<keyword evidence="3 6" id="KW-0808">Transferase</keyword>
<dbReference type="GO" id="GO:0006355">
    <property type="term" value="P:regulation of DNA-templated transcription"/>
    <property type="evidence" value="ECO:0007669"/>
    <property type="project" value="InterPro"/>
</dbReference>
<dbReference type="Proteomes" id="UP000786989">
    <property type="component" value="Unassembled WGS sequence"/>
</dbReference>
<feature type="compositionally biased region" description="Basic and acidic residues" evidence="7">
    <location>
        <begin position="191"/>
        <end position="232"/>
    </location>
</feature>
<gene>
    <name evidence="9" type="ORF">K8U77_03570</name>
</gene>
<evidence type="ECO:0000256" key="6">
    <source>
        <dbReference type="PROSITE-ProRule" id="PRU01023"/>
    </source>
</evidence>
<dbReference type="PANTHER" id="PTHR22807">
    <property type="entry name" value="NOP2 YEAST -RELATED NOL1/NOP2/FMU SUN DOMAIN-CONTAINING"/>
    <property type="match status" value="1"/>
</dbReference>
<keyword evidence="2 6" id="KW-0489">Methyltransferase</keyword>
<name>A0A9D2UW31_9ACTN</name>
<dbReference type="SUPFAM" id="SSF53335">
    <property type="entry name" value="S-adenosyl-L-methionine-dependent methyltransferases"/>
    <property type="match status" value="1"/>
</dbReference>
<dbReference type="EMBL" id="DYWI01000056">
    <property type="protein sequence ID" value="HJF65181.1"/>
    <property type="molecule type" value="Genomic_DNA"/>
</dbReference>
<dbReference type="InterPro" id="IPR018314">
    <property type="entry name" value="RsmB/NOL1/NOP2-like_CS"/>
</dbReference>
<feature type="compositionally biased region" description="Gly residues" evidence="7">
    <location>
        <begin position="19"/>
        <end position="44"/>
    </location>
</feature>
<dbReference type="PANTHER" id="PTHR22807:SF53">
    <property type="entry name" value="RIBOSOMAL RNA SMALL SUBUNIT METHYLTRANSFERASE B-RELATED"/>
    <property type="match status" value="1"/>
</dbReference>
<evidence type="ECO:0000313" key="10">
    <source>
        <dbReference type="Proteomes" id="UP000786989"/>
    </source>
</evidence>
<feature type="region of interest" description="Disordered" evidence="7">
    <location>
        <begin position="1"/>
        <end position="243"/>
    </location>
</feature>
<feature type="binding site" evidence="6">
    <location>
        <position position="529"/>
    </location>
    <ligand>
        <name>S-adenosyl-L-methionine</name>
        <dbReference type="ChEBI" id="CHEBI:59789"/>
    </ligand>
</feature>
<dbReference type="GO" id="GO:0001510">
    <property type="term" value="P:RNA methylation"/>
    <property type="evidence" value="ECO:0007669"/>
    <property type="project" value="InterPro"/>
</dbReference>
<dbReference type="InterPro" id="IPR001678">
    <property type="entry name" value="MeTrfase_RsmB-F_NOP2_dom"/>
</dbReference>
<dbReference type="Pfam" id="PF01189">
    <property type="entry name" value="Methyltr_RsmB-F"/>
    <property type="match status" value="1"/>
</dbReference>
<dbReference type="PRINTS" id="PR02008">
    <property type="entry name" value="RCMTFAMILY"/>
</dbReference>
<evidence type="ECO:0000313" key="9">
    <source>
        <dbReference type="EMBL" id="HJF65181.1"/>
    </source>
</evidence>
<dbReference type="CDD" id="cd02440">
    <property type="entry name" value="AdoMet_MTases"/>
    <property type="match status" value="1"/>
</dbReference>
<dbReference type="Gene3D" id="3.40.50.150">
    <property type="entry name" value="Vaccinia Virus protein VP39"/>
    <property type="match status" value="1"/>
</dbReference>
<feature type="binding site" evidence="6">
    <location>
        <position position="575"/>
    </location>
    <ligand>
        <name>S-adenosyl-L-methionine</name>
        <dbReference type="ChEBI" id="CHEBI:59789"/>
    </ligand>
</feature>
<proteinExistence type="inferred from homology"/>
<evidence type="ECO:0000256" key="1">
    <source>
        <dbReference type="ARBA" id="ARBA00007494"/>
    </source>
</evidence>
<feature type="active site" description="Nucleophile" evidence="6">
    <location>
        <position position="628"/>
    </location>
</feature>
<reference evidence="9" key="2">
    <citation type="submission" date="2021-09" db="EMBL/GenBank/DDBJ databases">
        <authorList>
            <person name="Gilroy R."/>
        </authorList>
    </citation>
    <scope>NUCLEOTIDE SEQUENCE</scope>
    <source>
        <strain evidence="9">ChiGjej6B6-11269</strain>
    </source>
</reference>
<dbReference type="PROSITE" id="PS51686">
    <property type="entry name" value="SAM_MT_RSMB_NOP"/>
    <property type="match status" value="1"/>
</dbReference>
<comment type="caution">
    <text evidence="9">The sequence shown here is derived from an EMBL/GenBank/DDBJ whole genome shotgun (WGS) entry which is preliminary data.</text>
</comment>
<evidence type="ECO:0000256" key="5">
    <source>
        <dbReference type="ARBA" id="ARBA00022884"/>
    </source>
</evidence>
<dbReference type="PROSITE" id="PS01153">
    <property type="entry name" value="NOL1_NOP2_SUN"/>
    <property type="match status" value="1"/>
</dbReference>
<dbReference type="GO" id="GO:0008173">
    <property type="term" value="F:RNA methyltransferase activity"/>
    <property type="evidence" value="ECO:0007669"/>
    <property type="project" value="InterPro"/>
</dbReference>
<dbReference type="GO" id="GO:0003723">
    <property type="term" value="F:RNA binding"/>
    <property type="evidence" value="ECO:0007669"/>
    <property type="project" value="UniProtKB-UniRule"/>
</dbReference>
<evidence type="ECO:0000256" key="4">
    <source>
        <dbReference type="ARBA" id="ARBA00022691"/>
    </source>
</evidence>
<sequence>MTDSKNTGHRGEGRPRSGGFNGGASNRGGKPGFSKGRGAGGYGRKNGDFHGKPRGDQGRKFGDDKHDGNRGGFRDDRTASGQGGKRNWTPSDKQGGSRGYRSDRKPYDADRKPYGKDARGFKGDRGPRRNDEGRAFEGQRSFDKNATRDAKGFARGDFDKKGFKPRDDKRFDNARRFDKPRRDDDSFEGGNKPRFDRDSKRDFARDDASPRGERRFDDRKGRDDRRGRDGNRGHRNPVLSPARQAACAIGREVRERDAFVSEVIPGVLAQFEGMSPEDSAFATKIARGVTATLGTLDEFIDRNLNSPSDIQDDVRDALRVSAYELLFLGKADYAAVDQGVELVCWVAPKAGGLANAVLRKMAKSAKAFPFGRPNLSLQVLARSQAFPLWLAKRLMNEMGLQNATTFMRASNADAPVHIAVNAIKVEDPEEIIEVFDQAGSLLTPVEDVPGCYLVVNARVLAKPEVRALFEQGKVLVSDASAQAVAALACPDHDIEAFLEIGSGRGTKTIVLQSDAVRAFGRTMPMVSVDDHGFKAEILAKRVAGYGIESVRPVKADGRKLSSLMPEASFDAVLLDAPCSGLGTLRRHPEIRWRLTEKDVTAMAGVELDMLIEAAKMVKPGGILTYATCTVFNEENDQVVERFLKTKLGESFQEEARIEPALTAKGPDAHFAVRLKRVR</sequence>
<dbReference type="AlphaFoldDB" id="A0A9D2UW31"/>
<evidence type="ECO:0000256" key="7">
    <source>
        <dbReference type="SAM" id="MobiDB-lite"/>
    </source>
</evidence>
<comment type="similarity">
    <text evidence="1 6">Belongs to the class I-like SAM-binding methyltransferase superfamily. RsmB/NOP family.</text>
</comment>
<feature type="binding site" evidence="6">
    <location>
        <position position="556"/>
    </location>
    <ligand>
        <name>S-adenosyl-L-methionine</name>
        <dbReference type="ChEBI" id="CHEBI:59789"/>
    </ligand>
</feature>
<dbReference type="SUPFAM" id="SSF48013">
    <property type="entry name" value="NusB-like"/>
    <property type="match status" value="1"/>
</dbReference>
<comment type="caution">
    <text evidence="6">Lacks conserved residue(s) required for the propagation of feature annotation.</text>
</comment>
<dbReference type="InterPro" id="IPR049560">
    <property type="entry name" value="MeTrfase_RsmB-F_NOP2_cat"/>
</dbReference>
<evidence type="ECO:0000256" key="2">
    <source>
        <dbReference type="ARBA" id="ARBA00022603"/>
    </source>
</evidence>
<evidence type="ECO:0000259" key="8">
    <source>
        <dbReference type="PROSITE" id="PS51686"/>
    </source>
</evidence>
<organism evidence="9 10">
    <name type="scientific">Slackia equolifaciens</name>
    <dbReference type="NCBI Taxonomy" id="498718"/>
    <lineage>
        <taxon>Bacteria</taxon>
        <taxon>Bacillati</taxon>
        <taxon>Actinomycetota</taxon>
        <taxon>Coriobacteriia</taxon>
        <taxon>Eggerthellales</taxon>
        <taxon>Eggerthellaceae</taxon>
        <taxon>Slackia</taxon>
    </lineage>
</organism>
<dbReference type="InterPro" id="IPR023267">
    <property type="entry name" value="RCMT"/>
</dbReference>
<evidence type="ECO:0000256" key="3">
    <source>
        <dbReference type="ARBA" id="ARBA00022679"/>
    </source>
</evidence>
<keyword evidence="4 6" id="KW-0949">S-adenosyl-L-methionine</keyword>
<dbReference type="Gene3D" id="1.10.940.10">
    <property type="entry name" value="NusB-like"/>
    <property type="match status" value="1"/>
</dbReference>
<keyword evidence="5 6" id="KW-0694">RNA-binding</keyword>
<feature type="domain" description="SAM-dependent MTase RsmB/NOP-type" evidence="8">
    <location>
        <begin position="406"/>
        <end position="678"/>
    </location>
</feature>
<feature type="compositionally biased region" description="Basic and acidic residues" evidence="7">
    <location>
        <begin position="100"/>
        <end position="184"/>
    </location>
</feature>
<feature type="compositionally biased region" description="Basic and acidic residues" evidence="7">
    <location>
        <begin position="45"/>
        <end position="78"/>
    </location>
</feature>
<accession>A0A9D2UW31</accession>
<protein>
    <submittedName>
        <fullName evidence="9">rRNA methyltransferase</fullName>
    </submittedName>
</protein>
<dbReference type="InterPro" id="IPR006027">
    <property type="entry name" value="NusB_RsmB_TIM44"/>
</dbReference>
<dbReference type="InterPro" id="IPR035926">
    <property type="entry name" value="NusB-like_sf"/>
</dbReference>